<evidence type="ECO:0000313" key="3">
    <source>
        <dbReference type="Proteomes" id="UP000789524"/>
    </source>
</evidence>
<sequence length="105" mass="11877">MSRSLSDPLDLGAAAAMQQPEPSISMICNTARQRQQDSMVSVRCRPRLVEQQVLGRAAVSSNQLAAEQHTSRQVYDTLEQHLQDMYEQHTQDNTNSLAMNRITKY</sequence>
<dbReference type="AlphaFoldDB" id="A0A8J2QV02"/>
<accession>A0A8J2QV02</accession>
<gene>
    <name evidence="2" type="ORF">DCHRY22_LOCUS7514</name>
</gene>
<dbReference type="EMBL" id="CAKASE010000057">
    <property type="protein sequence ID" value="CAG9566953.1"/>
    <property type="molecule type" value="Genomic_DNA"/>
</dbReference>
<keyword evidence="3" id="KW-1185">Reference proteome</keyword>
<evidence type="ECO:0000256" key="1">
    <source>
        <dbReference type="SAM" id="MobiDB-lite"/>
    </source>
</evidence>
<comment type="caution">
    <text evidence="2">The sequence shown here is derived from an EMBL/GenBank/DDBJ whole genome shotgun (WGS) entry which is preliminary data.</text>
</comment>
<organism evidence="2 3">
    <name type="scientific">Danaus chrysippus</name>
    <name type="common">African queen</name>
    <dbReference type="NCBI Taxonomy" id="151541"/>
    <lineage>
        <taxon>Eukaryota</taxon>
        <taxon>Metazoa</taxon>
        <taxon>Ecdysozoa</taxon>
        <taxon>Arthropoda</taxon>
        <taxon>Hexapoda</taxon>
        <taxon>Insecta</taxon>
        <taxon>Pterygota</taxon>
        <taxon>Neoptera</taxon>
        <taxon>Endopterygota</taxon>
        <taxon>Lepidoptera</taxon>
        <taxon>Glossata</taxon>
        <taxon>Ditrysia</taxon>
        <taxon>Papilionoidea</taxon>
        <taxon>Nymphalidae</taxon>
        <taxon>Danainae</taxon>
        <taxon>Danaini</taxon>
        <taxon>Danaina</taxon>
        <taxon>Danaus</taxon>
        <taxon>Anosia</taxon>
    </lineage>
</organism>
<name>A0A8J2QV02_9NEOP</name>
<proteinExistence type="predicted"/>
<feature type="region of interest" description="Disordered" evidence="1">
    <location>
        <begin position="1"/>
        <end position="21"/>
    </location>
</feature>
<protein>
    <submittedName>
        <fullName evidence="2">(African queen) hypothetical protein</fullName>
    </submittedName>
</protein>
<dbReference type="Proteomes" id="UP000789524">
    <property type="component" value="Unassembled WGS sequence"/>
</dbReference>
<reference evidence="2" key="1">
    <citation type="submission" date="2021-09" db="EMBL/GenBank/DDBJ databases">
        <authorList>
            <person name="Martin H S."/>
        </authorList>
    </citation>
    <scope>NUCLEOTIDE SEQUENCE</scope>
</reference>
<evidence type="ECO:0000313" key="2">
    <source>
        <dbReference type="EMBL" id="CAG9566953.1"/>
    </source>
</evidence>